<dbReference type="OrthoDB" id="5827118at2"/>
<evidence type="ECO:0000313" key="2">
    <source>
        <dbReference type="Proteomes" id="UP000465712"/>
    </source>
</evidence>
<name>A0A7X4WCC1_9GAMM</name>
<accession>A0A7X4WCC1</accession>
<reference evidence="1 2" key="1">
    <citation type="submission" date="2017-05" db="EMBL/GenBank/DDBJ databases">
        <title>High clonality and local adaptation shapes Vibrionaceae linages within an endangered oasis.</title>
        <authorList>
            <person name="Vazquez-Rosas-Landa M."/>
        </authorList>
    </citation>
    <scope>NUCLEOTIDE SEQUENCE [LARGE SCALE GENOMIC DNA]</scope>
    <source>
        <strain evidence="1 2">P46_P4S1P180</strain>
    </source>
</reference>
<comment type="caution">
    <text evidence="1">The sequence shown here is derived from an EMBL/GenBank/DDBJ whole genome shotgun (WGS) entry which is preliminary data.</text>
</comment>
<dbReference type="AlphaFoldDB" id="A0A7X4WCC1"/>
<dbReference type="EMBL" id="WXWW01000200">
    <property type="protein sequence ID" value="NAW66171.1"/>
    <property type="molecule type" value="Genomic_DNA"/>
</dbReference>
<proteinExistence type="predicted"/>
<organism evidence="1 2">
    <name type="scientific">Photobacterium halotolerans</name>
    <dbReference type="NCBI Taxonomy" id="265726"/>
    <lineage>
        <taxon>Bacteria</taxon>
        <taxon>Pseudomonadati</taxon>
        <taxon>Pseudomonadota</taxon>
        <taxon>Gammaproteobacteria</taxon>
        <taxon>Vibrionales</taxon>
        <taxon>Vibrionaceae</taxon>
        <taxon>Photobacterium</taxon>
    </lineage>
</organism>
<protein>
    <submittedName>
        <fullName evidence="1">Uncharacterized protein</fullName>
    </submittedName>
</protein>
<evidence type="ECO:0000313" key="1">
    <source>
        <dbReference type="EMBL" id="NAW66171.1"/>
    </source>
</evidence>
<dbReference type="RefSeq" id="WP_027253890.1">
    <property type="nucleotide sequence ID" value="NZ_WXWU01000075.1"/>
</dbReference>
<gene>
    <name evidence="1" type="ORF">CAG72_13175</name>
</gene>
<sequence>MGRNVFRIICLLGLACIAVLHLGEIWLTGHTPFVALLTDWLPLYAAWLAALIISYKPPGQGNGCH</sequence>
<dbReference type="Proteomes" id="UP000465712">
    <property type="component" value="Unassembled WGS sequence"/>
</dbReference>